<evidence type="ECO:0000259" key="7">
    <source>
        <dbReference type="PROSITE" id="PS50222"/>
    </source>
</evidence>
<feature type="domain" description="EF-hand" evidence="7">
    <location>
        <begin position="59"/>
        <end position="94"/>
    </location>
</feature>
<evidence type="ECO:0000256" key="3">
    <source>
        <dbReference type="ARBA" id="ARBA00022737"/>
    </source>
</evidence>
<keyword evidence="3" id="KW-0677">Repeat</keyword>
<dbReference type="EnsemblMetazoa" id="CLYHEMT022227.1">
    <property type="protein sequence ID" value="CLYHEMP022227.1"/>
    <property type="gene ID" value="CLYHEMG022227"/>
</dbReference>
<feature type="domain" description="EF-hand" evidence="7">
    <location>
        <begin position="173"/>
        <end position="208"/>
    </location>
</feature>
<name>A0A7M5XFT6_9CNID</name>
<dbReference type="PANTHER" id="PTHR10891">
    <property type="entry name" value="EF-HAND CALCIUM-BINDING DOMAIN CONTAINING PROTEIN"/>
    <property type="match status" value="1"/>
</dbReference>
<accession>A0A7M5XFT6</accession>
<keyword evidence="5" id="KW-0455">Luminescence</keyword>
<evidence type="ECO:0000313" key="8">
    <source>
        <dbReference type="EnsemblMetazoa" id="CLYHEMP022227.1"/>
    </source>
</evidence>
<evidence type="ECO:0000256" key="1">
    <source>
        <dbReference type="ARBA" id="ARBA00007828"/>
    </source>
</evidence>
<keyword evidence="9" id="KW-1185">Reference proteome</keyword>
<proteinExistence type="inferred from homology"/>
<comment type="similarity">
    <text evidence="1">Belongs to the aequorin family.</text>
</comment>
<keyword evidence="4" id="KW-0106">Calcium</keyword>
<dbReference type="InterPro" id="IPR011992">
    <property type="entry name" value="EF-hand-dom_pair"/>
</dbReference>
<sequence length="217" mass="25480">MQIDSNKTQHSTLGIPSQREPFKMSIETIKVIEEKLAKNRNHTGPERRKRTGSFFDDGCPDVALKSLFRKYDVNRDGQLSRDEIQVLFKEDLGLTDEQSEVYLYILDQDDDGTVSWEEFLFWMRSKERLQNVTDQVRYKLIRQALDLFQSYDRDHNFSLDKEELKTVLINSGGNAENIEIALQQLDKDHNGNVSFLEFLGWLNWIPTGQLFFEHIKE</sequence>
<reference evidence="8" key="1">
    <citation type="submission" date="2021-01" db="UniProtKB">
        <authorList>
            <consortium name="EnsemblMetazoa"/>
        </authorList>
    </citation>
    <scope>IDENTIFICATION</scope>
</reference>
<dbReference type="Gene3D" id="1.10.238.10">
    <property type="entry name" value="EF-hand"/>
    <property type="match status" value="2"/>
</dbReference>
<protein>
    <recommendedName>
        <fullName evidence="7">EF-hand domain-containing protein</fullName>
    </recommendedName>
</protein>
<dbReference type="Pfam" id="PF13499">
    <property type="entry name" value="EF-hand_7"/>
    <property type="match status" value="2"/>
</dbReference>
<organism evidence="8 9">
    <name type="scientific">Clytia hemisphaerica</name>
    <dbReference type="NCBI Taxonomy" id="252671"/>
    <lineage>
        <taxon>Eukaryota</taxon>
        <taxon>Metazoa</taxon>
        <taxon>Cnidaria</taxon>
        <taxon>Hydrozoa</taxon>
        <taxon>Hydroidolina</taxon>
        <taxon>Leptothecata</taxon>
        <taxon>Obeliida</taxon>
        <taxon>Clytiidae</taxon>
        <taxon>Clytia</taxon>
    </lineage>
</organism>
<dbReference type="InterPro" id="IPR018247">
    <property type="entry name" value="EF_Hand_1_Ca_BS"/>
</dbReference>
<evidence type="ECO:0000256" key="5">
    <source>
        <dbReference type="ARBA" id="ARBA00023223"/>
    </source>
</evidence>
<evidence type="ECO:0000256" key="6">
    <source>
        <dbReference type="ARBA" id="ARBA00023262"/>
    </source>
</evidence>
<dbReference type="GO" id="GO:0008218">
    <property type="term" value="P:bioluminescence"/>
    <property type="evidence" value="ECO:0007669"/>
    <property type="project" value="UniProtKB-KW"/>
</dbReference>
<dbReference type="PROSITE" id="PS50222">
    <property type="entry name" value="EF_HAND_2"/>
    <property type="match status" value="3"/>
</dbReference>
<evidence type="ECO:0000256" key="4">
    <source>
        <dbReference type="ARBA" id="ARBA00022837"/>
    </source>
</evidence>
<dbReference type="AlphaFoldDB" id="A0A7M5XFT6"/>
<dbReference type="InterPro" id="IPR002048">
    <property type="entry name" value="EF_hand_dom"/>
</dbReference>
<evidence type="ECO:0000256" key="2">
    <source>
        <dbReference type="ARBA" id="ARBA00022723"/>
    </source>
</evidence>
<feature type="domain" description="EF-hand" evidence="7">
    <location>
        <begin position="106"/>
        <end position="129"/>
    </location>
</feature>
<dbReference type="SUPFAM" id="SSF47473">
    <property type="entry name" value="EF-hand"/>
    <property type="match status" value="1"/>
</dbReference>
<dbReference type="PROSITE" id="PS00018">
    <property type="entry name" value="EF_HAND_1"/>
    <property type="match status" value="3"/>
</dbReference>
<keyword evidence="2" id="KW-0479">Metal-binding</keyword>
<keyword evidence="6" id="KW-0599">Photoprotein</keyword>
<dbReference type="OrthoDB" id="343296at2759"/>
<dbReference type="Proteomes" id="UP000594262">
    <property type="component" value="Unplaced"/>
</dbReference>
<dbReference type="SMART" id="SM00054">
    <property type="entry name" value="EFh"/>
    <property type="match status" value="4"/>
</dbReference>
<evidence type="ECO:0000313" key="9">
    <source>
        <dbReference type="Proteomes" id="UP000594262"/>
    </source>
</evidence>
<dbReference type="GO" id="GO:0005509">
    <property type="term" value="F:calcium ion binding"/>
    <property type="evidence" value="ECO:0007669"/>
    <property type="project" value="InterPro"/>
</dbReference>
<dbReference type="InterPro" id="IPR039647">
    <property type="entry name" value="EF_hand_pair_protein_CML-like"/>
</dbReference>